<protein>
    <submittedName>
        <fullName evidence="5">Aldehyde dehydrogenase</fullName>
        <ecNumber evidence="5">1.2.1.-</ecNumber>
    </submittedName>
</protein>
<dbReference type="Pfam" id="PF00171">
    <property type="entry name" value="Aldedh"/>
    <property type="match status" value="1"/>
</dbReference>
<dbReference type="CDD" id="cd07116">
    <property type="entry name" value="ALDH_ACDHII-AcoD"/>
    <property type="match status" value="1"/>
</dbReference>
<evidence type="ECO:0000313" key="6">
    <source>
        <dbReference type="Proteomes" id="UP001241603"/>
    </source>
</evidence>
<dbReference type="SUPFAM" id="SSF53720">
    <property type="entry name" value="ALDH-like"/>
    <property type="match status" value="1"/>
</dbReference>
<dbReference type="PANTHER" id="PTHR43111:SF1">
    <property type="entry name" value="ALDEHYDE DEHYDROGENASE B-RELATED"/>
    <property type="match status" value="1"/>
</dbReference>
<dbReference type="InterPro" id="IPR016163">
    <property type="entry name" value="Ald_DH_C"/>
</dbReference>
<dbReference type="EMBL" id="JAUSVO010000003">
    <property type="protein sequence ID" value="MDQ0438170.1"/>
    <property type="molecule type" value="Genomic_DNA"/>
</dbReference>
<evidence type="ECO:0000313" key="5">
    <source>
        <dbReference type="EMBL" id="MDQ0438170.1"/>
    </source>
</evidence>
<dbReference type="PANTHER" id="PTHR43111">
    <property type="entry name" value="ALDEHYDE DEHYDROGENASE B-RELATED"/>
    <property type="match status" value="1"/>
</dbReference>
<feature type="active site" evidence="2">
    <location>
        <position position="262"/>
    </location>
</feature>
<evidence type="ECO:0000256" key="3">
    <source>
        <dbReference type="RuleBase" id="RU003345"/>
    </source>
</evidence>
<keyword evidence="1 3" id="KW-0560">Oxidoreductase</keyword>
<dbReference type="InterPro" id="IPR016162">
    <property type="entry name" value="Ald_DH_N"/>
</dbReference>
<reference evidence="5 6" key="1">
    <citation type="submission" date="2023-07" db="EMBL/GenBank/DDBJ databases">
        <title>Genomic Encyclopedia of Type Strains, Phase IV (KMG-IV): sequencing the most valuable type-strain genomes for metagenomic binning, comparative biology and taxonomic classification.</title>
        <authorList>
            <person name="Goeker M."/>
        </authorList>
    </citation>
    <scope>NUCLEOTIDE SEQUENCE [LARGE SCALE GENOMIC DNA]</scope>
    <source>
        <strain evidence="5 6">B6-8</strain>
    </source>
</reference>
<organism evidence="5 6">
    <name type="scientific">Kaistia dalseonensis</name>
    <dbReference type="NCBI Taxonomy" id="410840"/>
    <lineage>
        <taxon>Bacteria</taxon>
        <taxon>Pseudomonadati</taxon>
        <taxon>Pseudomonadota</taxon>
        <taxon>Alphaproteobacteria</taxon>
        <taxon>Hyphomicrobiales</taxon>
        <taxon>Kaistiaceae</taxon>
        <taxon>Kaistia</taxon>
    </lineage>
</organism>
<dbReference type="EC" id="1.2.1.-" evidence="5"/>
<dbReference type="Gene3D" id="3.40.605.10">
    <property type="entry name" value="Aldehyde Dehydrogenase, Chain A, domain 1"/>
    <property type="match status" value="1"/>
</dbReference>
<keyword evidence="6" id="KW-1185">Reference proteome</keyword>
<dbReference type="PROSITE" id="PS00687">
    <property type="entry name" value="ALDEHYDE_DEHYDR_GLU"/>
    <property type="match status" value="1"/>
</dbReference>
<dbReference type="InterPro" id="IPR016160">
    <property type="entry name" value="Ald_DH_CS_CYS"/>
</dbReference>
<evidence type="ECO:0000259" key="4">
    <source>
        <dbReference type="Pfam" id="PF00171"/>
    </source>
</evidence>
<sequence>MNKPEFLTSKTKSPFKARYENFIGGQWVAPVGGRYFDNTTPITGEKLTEVPRSQKEDIELALDAAHAAKTAWGKTSPAARALILNRIADRIEENLDLLALAETWDNGKPIRETTAADVPLAADHFRYFAGAIRAQEGSLSQLDDDTVAYHFHEPLGVVGQIIPWNFPLLMAVWKLAPALAAGNCVVLKPAEQTPASILILAELIQDLLPAGVLNIVNGFGLEAGKPLASSSRIAKIAFTGETTTGRLIMQYASQNLIPVTLELGGKSPNIFFSDVAAADDDFFDKAIEGFVLFAFNQGEVCTCPSRALIQEDIYDRFMEKALPRIAAIKQASPLDPTTAIGAQASSEQLEKILSYLDIGRQEGAEVLIGGERNILPGELAGGYYVKPTVFKGHNKMRIFQEEIFGPVVSVTTFKTEEEALEIANDTLYGLGAGVWTRDGNRAYRFGREIQAGRVWTNCYHAYPAHAAFGGYKQSGIGRENHKQMLDHYQQTKNLLVSYSPKKLGFF</sequence>
<evidence type="ECO:0000256" key="1">
    <source>
        <dbReference type="ARBA" id="ARBA00023002"/>
    </source>
</evidence>
<accession>A0ABU0H787</accession>
<dbReference type="GO" id="GO:0016491">
    <property type="term" value="F:oxidoreductase activity"/>
    <property type="evidence" value="ECO:0007669"/>
    <property type="project" value="UniProtKB-KW"/>
</dbReference>
<dbReference type="Proteomes" id="UP001241603">
    <property type="component" value="Unassembled WGS sequence"/>
</dbReference>
<dbReference type="Gene3D" id="3.40.309.10">
    <property type="entry name" value="Aldehyde Dehydrogenase, Chain A, domain 2"/>
    <property type="match status" value="1"/>
</dbReference>
<feature type="domain" description="Aldehyde dehydrogenase" evidence="4">
    <location>
        <begin position="27"/>
        <end position="493"/>
    </location>
</feature>
<dbReference type="InterPro" id="IPR016161">
    <property type="entry name" value="Ald_DH/histidinol_DH"/>
</dbReference>
<proteinExistence type="inferred from homology"/>
<name>A0ABU0H787_9HYPH</name>
<gene>
    <name evidence="5" type="ORF">QO014_002562</name>
</gene>
<dbReference type="InterPro" id="IPR015590">
    <property type="entry name" value="Aldehyde_DH_dom"/>
</dbReference>
<dbReference type="PROSITE" id="PS00070">
    <property type="entry name" value="ALDEHYDE_DEHYDR_CYS"/>
    <property type="match status" value="1"/>
</dbReference>
<comment type="similarity">
    <text evidence="3">Belongs to the aldehyde dehydrogenase family.</text>
</comment>
<evidence type="ECO:0000256" key="2">
    <source>
        <dbReference type="PROSITE-ProRule" id="PRU10007"/>
    </source>
</evidence>
<comment type="caution">
    <text evidence="5">The sequence shown here is derived from an EMBL/GenBank/DDBJ whole genome shotgun (WGS) entry which is preliminary data.</text>
</comment>
<dbReference type="InterPro" id="IPR029510">
    <property type="entry name" value="Ald_DH_CS_GLU"/>
</dbReference>
<dbReference type="RefSeq" id="WP_266349076.1">
    <property type="nucleotide sequence ID" value="NZ_JAPKNG010000003.1"/>
</dbReference>